<protein>
    <submittedName>
        <fullName evidence="3">Mce related protein</fullName>
    </submittedName>
</protein>
<dbReference type="RefSeq" id="WP_103564095.1">
    <property type="nucleotide sequence ID" value="NZ_MTBP01000002.1"/>
</dbReference>
<name>A0A2P4UJ07_9ACTN</name>
<dbReference type="InterPro" id="IPR052336">
    <property type="entry name" value="MlaD_Phospholipid_Transporter"/>
</dbReference>
<dbReference type="Pfam" id="PF02470">
    <property type="entry name" value="MlaD"/>
    <property type="match status" value="1"/>
</dbReference>
<dbReference type="Pfam" id="PF11887">
    <property type="entry name" value="Mce4_CUP1"/>
    <property type="match status" value="1"/>
</dbReference>
<sequence>MSDANLSARSRTLFALLGAGTIAAAAAGVVVEATPSHAGSTTVTASFTRAGQGLDPGKSDVKVRGITVGTVASVRLQHDGRVAVRMRIDKGVRVARTATAAIEPVSVFGPKDIELDLGAGELTGPYLADGGRIARTRDPREISDTAWPAYRLTRAIDPDEVATLLHTFGAGLDGRGPTLNRTLGNLSTVVDGTYADKDVLRSLIGDLTGLSGTLADHGPSLVSAVNSANGLAPVVYDRPDNVARLLDQAGRVAGTVGTTLDGHGRNLARVLDATAGVAGTLNARRNNIPTLISGLNGFFDLLGKIIRLPGPNGTMVGQVSNTLPLDLCQVLVDVCPKEASR</sequence>
<dbReference type="InterPro" id="IPR024516">
    <property type="entry name" value="Mce_C"/>
</dbReference>
<dbReference type="Proteomes" id="UP000242367">
    <property type="component" value="Unassembled WGS sequence"/>
</dbReference>
<dbReference type="InterPro" id="IPR005693">
    <property type="entry name" value="Mce"/>
</dbReference>
<evidence type="ECO:0000259" key="2">
    <source>
        <dbReference type="Pfam" id="PF11887"/>
    </source>
</evidence>
<feature type="domain" description="Mce/MlaD" evidence="1">
    <location>
        <begin position="40"/>
        <end position="116"/>
    </location>
</feature>
<dbReference type="PANTHER" id="PTHR33371:SF16">
    <property type="entry name" value="MCE-FAMILY PROTEIN MCE3F"/>
    <property type="match status" value="1"/>
</dbReference>
<evidence type="ECO:0000313" key="4">
    <source>
        <dbReference type="Proteomes" id="UP000242367"/>
    </source>
</evidence>
<proteinExistence type="predicted"/>
<gene>
    <name evidence="3" type="ORF">BTM25_36840</name>
</gene>
<dbReference type="PANTHER" id="PTHR33371">
    <property type="entry name" value="INTERMEMBRANE PHOSPHOLIPID TRANSPORT SYSTEM BINDING PROTEIN MLAD-RELATED"/>
    <property type="match status" value="1"/>
</dbReference>
<dbReference type="InterPro" id="IPR003399">
    <property type="entry name" value="Mce/MlaD"/>
</dbReference>
<accession>A0A2P4UJ07</accession>
<dbReference type="GO" id="GO:0005576">
    <property type="term" value="C:extracellular region"/>
    <property type="evidence" value="ECO:0007669"/>
    <property type="project" value="TreeGrafter"/>
</dbReference>
<keyword evidence="4" id="KW-1185">Reference proteome</keyword>
<dbReference type="AlphaFoldDB" id="A0A2P4UJ07"/>
<dbReference type="NCBIfam" id="TIGR00996">
    <property type="entry name" value="Mtu_fam_mce"/>
    <property type="match status" value="1"/>
</dbReference>
<feature type="domain" description="Mammalian cell entry C-terminal" evidence="2">
    <location>
        <begin position="127"/>
        <end position="297"/>
    </location>
</feature>
<comment type="caution">
    <text evidence="3">The sequence shown here is derived from an EMBL/GenBank/DDBJ whole genome shotgun (WGS) entry which is preliminary data.</text>
</comment>
<reference evidence="3 4" key="1">
    <citation type="journal article" date="2017" name="Chemistry">
        <title>Isolation, Biosynthesis and Chemical Modifications of Rubterolones A-F: Rare Tropolone Alkaloids from Actinomadura sp. 5-2.</title>
        <authorList>
            <person name="Guo H."/>
            <person name="Benndorf R."/>
            <person name="Leichnitz D."/>
            <person name="Klassen J.L."/>
            <person name="Vollmers J."/>
            <person name="Gorls H."/>
            <person name="Steinacker M."/>
            <person name="Weigel C."/>
            <person name="Dahse H.M."/>
            <person name="Kaster A.K."/>
            <person name="de Beer Z.W."/>
            <person name="Poulsen M."/>
            <person name="Beemelmanns C."/>
        </authorList>
    </citation>
    <scope>NUCLEOTIDE SEQUENCE [LARGE SCALE GENOMIC DNA]</scope>
    <source>
        <strain evidence="3 4">5-2</strain>
    </source>
</reference>
<organism evidence="3 4">
    <name type="scientific">Actinomadura rubteroloni</name>
    <dbReference type="NCBI Taxonomy" id="1926885"/>
    <lineage>
        <taxon>Bacteria</taxon>
        <taxon>Bacillati</taxon>
        <taxon>Actinomycetota</taxon>
        <taxon>Actinomycetes</taxon>
        <taxon>Streptosporangiales</taxon>
        <taxon>Thermomonosporaceae</taxon>
        <taxon>Actinomadura</taxon>
    </lineage>
</organism>
<evidence type="ECO:0000313" key="3">
    <source>
        <dbReference type="EMBL" id="POM25042.1"/>
    </source>
</evidence>
<evidence type="ECO:0000259" key="1">
    <source>
        <dbReference type="Pfam" id="PF02470"/>
    </source>
</evidence>
<dbReference type="EMBL" id="MTBP01000002">
    <property type="protein sequence ID" value="POM25042.1"/>
    <property type="molecule type" value="Genomic_DNA"/>
</dbReference>